<sequence>MAHLTMTHMYLNKEILENRFDSSVVERKIAVTAIIFRPRVRPTLGAVFSFFLMPLAFFSEENFHYFPCKF</sequence>
<dbReference type="AlphaFoldDB" id="A0A2J6TH68"/>
<name>A0A2J6TH68_9HELO</name>
<dbReference type="InParanoid" id="A0A2J6TH68"/>
<gene>
    <name evidence="1" type="ORF">K444DRAFT_340625</name>
</gene>
<proteinExistence type="predicted"/>
<protein>
    <submittedName>
        <fullName evidence="1">Uncharacterized protein</fullName>
    </submittedName>
</protein>
<dbReference type="EMBL" id="KZ613783">
    <property type="protein sequence ID" value="PMD62375.1"/>
    <property type="molecule type" value="Genomic_DNA"/>
</dbReference>
<dbReference type="Proteomes" id="UP000235371">
    <property type="component" value="Unassembled WGS sequence"/>
</dbReference>
<organism evidence="1 2">
    <name type="scientific">Hyaloscypha bicolor E</name>
    <dbReference type="NCBI Taxonomy" id="1095630"/>
    <lineage>
        <taxon>Eukaryota</taxon>
        <taxon>Fungi</taxon>
        <taxon>Dikarya</taxon>
        <taxon>Ascomycota</taxon>
        <taxon>Pezizomycotina</taxon>
        <taxon>Leotiomycetes</taxon>
        <taxon>Helotiales</taxon>
        <taxon>Hyaloscyphaceae</taxon>
        <taxon>Hyaloscypha</taxon>
        <taxon>Hyaloscypha bicolor</taxon>
    </lineage>
</organism>
<reference evidence="1 2" key="1">
    <citation type="submission" date="2016-04" db="EMBL/GenBank/DDBJ databases">
        <title>A degradative enzymes factory behind the ericoid mycorrhizal symbiosis.</title>
        <authorList>
            <consortium name="DOE Joint Genome Institute"/>
            <person name="Martino E."/>
            <person name="Morin E."/>
            <person name="Grelet G."/>
            <person name="Kuo A."/>
            <person name="Kohler A."/>
            <person name="Daghino S."/>
            <person name="Barry K."/>
            <person name="Choi C."/>
            <person name="Cichocki N."/>
            <person name="Clum A."/>
            <person name="Copeland A."/>
            <person name="Hainaut M."/>
            <person name="Haridas S."/>
            <person name="Labutti K."/>
            <person name="Lindquist E."/>
            <person name="Lipzen A."/>
            <person name="Khouja H.-R."/>
            <person name="Murat C."/>
            <person name="Ohm R."/>
            <person name="Olson A."/>
            <person name="Spatafora J."/>
            <person name="Veneault-Fourrey C."/>
            <person name="Henrissat B."/>
            <person name="Grigoriev I."/>
            <person name="Martin F."/>
            <person name="Perotto S."/>
        </authorList>
    </citation>
    <scope>NUCLEOTIDE SEQUENCE [LARGE SCALE GENOMIC DNA]</scope>
    <source>
        <strain evidence="1 2">E</strain>
    </source>
</reference>
<keyword evidence="2" id="KW-1185">Reference proteome</keyword>
<evidence type="ECO:0000313" key="1">
    <source>
        <dbReference type="EMBL" id="PMD62375.1"/>
    </source>
</evidence>
<evidence type="ECO:0000313" key="2">
    <source>
        <dbReference type="Proteomes" id="UP000235371"/>
    </source>
</evidence>
<dbReference type="RefSeq" id="XP_024739279.1">
    <property type="nucleotide sequence ID" value="XM_024872022.1"/>
</dbReference>
<accession>A0A2J6TH68</accession>
<dbReference type="GeneID" id="36580104"/>